<dbReference type="Proteomes" id="UP000031843">
    <property type="component" value="Chromosome secondary"/>
</dbReference>
<dbReference type="EMBL" id="CP010537">
    <property type="protein sequence ID" value="AJG23771.1"/>
    <property type="molecule type" value="Genomic_DNA"/>
</dbReference>
<reference evidence="1 2" key="1">
    <citation type="journal article" date="2015" name="Genome Announc.">
        <title>Complete Genome Sequence of Cupriavidus basilensis 4G11, Isolated from the Oak Ridge Field Research Center Site.</title>
        <authorList>
            <person name="Ray J."/>
            <person name="Waters R.J."/>
            <person name="Skerker J.M."/>
            <person name="Kuehl J.V."/>
            <person name="Price M.N."/>
            <person name="Huang J."/>
            <person name="Chakraborty R."/>
            <person name="Arkin A.P."/>
            <person name="Deutschbauer A."/>
        </authorList>
    </citation>
    <scope>NUCLEOTIDE SEQUENCE [LARGE SCALE GENOMIC DNA]</scope>
    <source>
        <strain evidence="1">4G11</strain>
    </source>
</reference>
<sequence>MLDSGHRGLRRAMTRVPATCAARAPWIHDGWPGEAGLGT</sequence>
<evidence type="ECO:0000313" key="1">
    <source>
        <dbReference type="EMBL" id="AJG23771.1"/>
    </source>
</evidence>
<proteinExistence type="predicted"/>
<name>A0A0C4YSY5_9BURK</name>
<protein>
    <submittedName>
        <fullName evidence="1">Uncharacterized protein</fullName>
    </submittedName>
</protein>
<dbReference type="KEGG" id="cbw:RR42_s2189"/>
<keyword evidence="2" id="KW-1185">Reference proteome</keyword>
<accession>A0A0C4YSY5</accession>
<dbReference type="AlphaFoldDB" id="A0A0C4YSY5"/>
<organism evidence="1 2">
    <name type="scientific">Cupriavidus basilensis</name>
    <dbReference type="NCBI Taxonomy" id="68895"/>
    <lineage>
        <taxon>Bacteria</taxon>
        <taxon>Pseudomonadati</taxon>
        <taxon>Pseudomonadota</taxon>
        <taxon>Betaproteobacteria</taxon>
        <taxon>Burkholderiales</taxon>
        <taxon>Burkholderiaceae</taxon>
        <taxon>Cupriavidus</taxon>
    </lineage>
</organism>
<evidence type="ECO:0000313" key="2">
    <source>
        <dbReference type="Proteomes" id="UP000031843"/>
    </source>
</evidence>
<gene>
    <name evidence="1" type="ORF">RR42_s2189</name>
</gene>